<name>A0AAU8KRJ6_9ACTN</name>
<feature type="transmembrane region" description="Helical" evidence="2">
    <location>
        <begin position="53"/>
        <end position="75"/>
    </location>
</feature>
<proteinExistence type="predicted"/>
<evidence type="ECO:0000256" key="2">
    <source>
        <dbReference type="SAM" id="Phobius"/>
    </source>
</evidence>
<gene>
    <name evidence="3" type="ORF">R1Y80_34220</name>
</gene>
<keyword evidence="2" id="KW-0812">Transmembrane</keyword>
<accession>A0AAU8KRJ6</accession>
<protein>
    <submittedName>
        <fullName evidence="3">DUF6480 family protein</fullName>
    </submittedName>
</protein>
<reference evidence="3" key="1">
    <citation type="submission" date="2023-10" db="EMBL/GenBank/DDBJ databases">
        <title>Complete genome sequence of Streptomyces sp. JL1001.</title>
        <authorList>
            <person name="Jiang L."/>
        </authorList>
    </citation>
    <scope>NUCLEOTIDE SEQUENCE</scope>
    <source>
        <strain evidence="3">JL1001</strain>
    </source>
</reference>
<feature type="compositionally biased region" description="Basic residues" evidence="1">
    <location>
        <begin position="1"/>
        <end position="11"/>
    </location>
</feature>
<keyword evidence="2" id="KW-0472">Membrane</keyword>
<sequence length="78" mass="8247">MRKPGRRARGPGRRDPGGMAVLLNPPGETPPAEGSISEAHEERADGGLWEHPGVWTALIVLGALVVAGFFLARIFGYG</sequence>
<dbReference type="AlphaFoldDB" id="A0AAU8KRJ6"/>
<feature type="region of interest" description="Disordered" evidence="1">
    <location>
        <begin position="1"/>
        <end position="43"/>
    </location>
</feature>
<dbReference type="Pfam" id="PF20088">
    <property type="entry name" value="DUF6480"/>
    <property type="match status" value="1"/>
</dbReference>
<evidence type="ECO:0000256" key="1">
    <source>
        <dbReference type="SAM" id="MobiDB-lite"/>
    </source>
</evidence>
<dbReference type="InterPro" id="IPR045512">
    <property type="entry name" value="DUF6480"/>
</dbReference>
<organism evidence="3">
    <name type="scientific">Streptomyces sp. JL1001</name>
    <dbReference type="NCBI Taxonomy" id="3078227"/>
    <lineage>
        <taxon>Bacteria</taxon>
        <taxon>Bacillati</taxon>
        <taxon>Actinomycetota</taxon>
        <taxon>Actinomycetes</taxon>
        <taxon>Kitasatosporales</taxon>
        <taxon>Streptomycetaceae</taxon>
        <taxon>Streptomyces</taxon>
    </lineage>
</organism>
<keyword evidence="2" id="KW-1133">Transmembrane helix</keyword>
<dbReference type="EMBL" id="CP136798">
    <property type="protein sequence ID" value="XCN18941.1"/>
    <property type="molecule type" value="Genomic_DNA"/>
</dbReference>
<evidence type="ECO:0000313" key="3">
    <source>
        <dbReference type="EMBL" id="XCN18941.1"/>
    </source>
</evidence>